<evidence type="ECO:0000259" key="1">
    <source>
        <dbReference type="Pfam" id="PF13460"/>
    </source>
</evidence>
<dbReference type="SUPFAM" id="SSF51735">
    <property type="entry name" value="NAD(P)-binding Rossmann-fold domains"/>
    <property type="match status" value="1"/>
</dbReference>
<sequence length="164" mass="17981">DREALKGALTGVHAVLSALGPAVKKGPLHPSGTPLAKAYALLLDVMKEANVKRIILLGTTSMKDPNDKFNLEFWVLVNGVALFAHNAYKDVVAIGETVRADQEVLWTIGRVPILTDKEDDSFIDGYVGDKKTKAWLSRKAFAAFVAQELKNNDWIRKQPLLSSP</sequence>
<dbReference type="InterPro" id="IPR036291">
    <property type="entry name" value="NAD(P)-bd_dom_sf"/>
</dbReference>
<feature type="non-terminal residue" evidence="2">
    <location>
        <position position="164"/>
    </location>
</feature>
<proteinExistence type="predicted"/>
<name>A0A0C9VBW7_SPHS4</name>
<evidence type="ECO:0000313" key="3">
    <source>
        <dbReference type="Proteomes" id="UP000054279"/>
    </source>
</evidence>
<evidence type="ECO:0000313" key="2">
    <source>
        <dbReference type="EMBL" id="KIJ34995.1"/>
    </source>
</evidence>
<dbReference type="InterPro" id="IPR016040">
    <property type="entry name" value="NAD(P)-bd_dom"/>
</dbReference>
<accession>A0A0C9VBW7</accession>
<dbReference type="OrthoDB" id="10254221at2759"/>
<feature type="domain" description="NAD(P)-binding" evidence="1">
    <location>
        <begin position="1"/>
        <end position="151"/>
    </location>
</feature>
<keyword evidence="3" id="KW-1185">Reference proteome</keyword>
<organism evidence="2 3">
    <name type="scientific">Sphaerobolus stellatus (strain SS14)</name>
    <dbReference type="NCBI Taxonomy" id="990650"/>
    <lineage>
        <taxon>Eukaryota</taxon>
        <taxon>Fungi</taxon>
        <taxon>Dikarya</taxon>
        <taxon>Basidiomycota</taxon>
        <taxon>Agaricomycotina</taxon>
        <taxon>Agaricomycetes</taxon>
        <taxon>Phallomycetidae</taxon>
        <taxon>Geastrales</taxon>
        <taxon>Sphaerobolaceae</taxon>
        <taxon>Sphaerobolus</taxon>
    </lineage>
</organism>
<dbReference type="Gene3D" id="3.40.50.720">
    <property type="entry name" value="NAD(P)-binding Rossmann-like Domain"/>
    <property type="match status" value="1"/>
</dbReference>
<dbReference type="AlphaFoldDB" id="A0A0C9VBW7"/>
<dbReference type="EMBL" id="KN837194">
    <property type="protein sequence ID" value="KIJ34995.1"/>
    <property type="molecule type" value="Genomic_DNA"/>
</dbReference>
<dbReference type="Pfam" id="PF13460">
    <property type="entry name" value="NAD_binding_10"/>
    <property type="match status" value="1"/>
</dbReference>
<gene>
    <name evidence="2" type="ORF">M422DRAFT_262957</name>
</gene>
<dbReference type="Proteomes" id="UP000054279">
    <property type="component" value="Unassembled WGS sequence"/>
</dbReference>
<reference evidence="2 3" key="1">
    <citation type="submission" date="2014-06" db="EMBL/GenBank/DDBJ databases">
        <title>Evolutionary Origins and Diversification of the Mycorrhizal Mutualists.</title>
        <authorList>
            <consortium name="DOE Joint Genome Institute"/>
            <consortium name="Mycorrhizal Genomics Consortium"/>
            <person name="Kohler A."/>
            <person name="Kuo A."/>
            <person name="Nagy L.G."/>
            <person name="Floudas D."/>
            <person name="Copeland A."/>
            <person name="Barry K.W."/>
            <person name="Cichocki N."/>
            <person name="Veneault-Fourrey C."/>
            <person name="LaButti K."/>
            <person name="Lindquist E.A."/>
            <person name="Lipzen A."/>
            <person name="Lundell T."/>
            <person name="Morin E."/>
            <person name="Murat C."/>
            <person name="Riley R."/>
            <person name="Ohm R."/>
            <person name="Sun H."/>
            <person name="Tunlid A."/>
            <person name="Henrissat B."/>
            <person name="Grigoriev I.V."/>
            <person name="Hibbett D.S."/>
            <person name="Martin F."/>
        </authorList>
    </citation>
    <scope>NUCLEOTIDE SEQUENCE [LARGE SCALE GENOMIC DNA]</scope>
    <source>
        <strain evidence="2 3">SS14</strain>
    </source>
</reference>
<protein>
    <recommendedName>
        <fullName evidence="1">NAD(P)-binding domain-containing protein</fullName>
    </recommendedName>
</protein>
<dbReference type="HOGENOM" id="CLU_025711_4_3_1"/>